<protein>
    <recommendedName>
        <fullName evidence="1">Phosphoesterase</fullName>
        <ecNumber evidence="1">3.1.4.-</ecNumber>
    </recommendedName>
</protein>
<proteinExistence type="inferred from homology"/>
<dbReference type="InterPro" id="IPR000979">
    <property type="entry name" value="Phosphodiesterase_MJ0936/Vps29"/>
</dbReference>
<dbReference type="STRING" id="940295.EYM_02775"/>
<evidence type="ECO:0000256" key="1">
    <source>
        <dbReference type="RuleBase" id="RU362039"/>
    </source>
</evidence>
<dbReference type="Gene3D" id="3.60.21.10">
    <property type="match status" value="1"/>
</dbReference>
<dbReference type="EC" id="3.1.4.-" evidence="1"/>
<gene>
    <name evidence="3" type="ORF">EYM_02775</name>
</gene>
<evidence type="ECO:0000313" key="3">
    <source>
        <dbReference type="EMBL" id="ALU11583.1"/>
    </source>
</evidence>
<reference evidence="3 4" key="1">
    <citation type="submission" date="2013-11" db="EMBL/GenBank/DDBJ databases">
        <title>Comparative genomics of Ignicoccus.</title>
        <authorList>
            <person name="Podar M."/>
        </authorList>
    </citation>
    <scope>NUCLEOTIDE SEQUENCE [LARGE SCALE GENOMIC DNA]</scope>
    <source>
        <strain evidence="3 4">DSM 13165</strain>
    </source>
</reference>
<evidence type="ECO:0000259" key="2">
    <source>
        <dbReference type="Pfam" id="PF12850"/>
    </source>
</evidence>
<dbReference type="InterPro" id="IPR024654">
    <property type="entry name" value="Calcineurin-like_PHP_lpxH"/>
</dbReference>
<feature type="domain" description="Calcineurin-like phosphoesterase" evidence="2">
    <location>
        <begin position="1"/>
        <end position="140"/>
    </location>
</feature>
<accession>A0A0U3FMH9</accession>
<dbReference type="NCBIfam" id="TIGR00040">
    <property type="entry name" value="yfcE"/>
    <property type="match status" value="1"/>
</dbReference>
<dbReference type="SUPFAM" id="SSF56300">
    <property type="entry name" value="Metallo-dependent phosphatases"/>
    <property type="match status" value="1"/>
</dbReference>
<dbReference type="GO" id="GO:0046872">
    <property type="term" value="F:metal ion binding"/>
    <property type="evidence" value="ECO:0007669"/>
    <property type="project" value="UniProtKB-KW"/>
</dbReference>
<dbReference type="OrthoDB" id="19174at2157"/>
<comment type="similarity">
    <text evidence="1">Belongs to the metallophosphoesterase superfamily. YfcE family.</text>
</comment>
<dbReference type="InterPro" id="IPR029052">
    <property type="entry name" value="Metallo-depent_PP-like"/>
</dbReference>
<dbReference type="GO" id="GO:0016787">
    <property type="term" value="F:hydrolase activity"/>
    <property type="evidence" value="ECO:0007669"/>
    <property type="project" value="UniProtKB-UniRule"/>
</dbReference>
<name>A0A0U3FMH9_9CREN</name>
<dbReference type="PANTHER" id="PTHR11124">
    <property type="entry name" value="VACUOLAR SORTING PROTEIN VPS29"/>
    <property type="match status" value="1"/>
</dbReference>
<sequence>MKVLILSDAHIPDREKEIPKDLREVIESNAPYDLVIYAGDLTGEEVLSYLKTLGDEVRAVRGNMDYLPLPEKITLELDGKKVLVLHGHQVRPRGNLKALSEIARREGAEVIIHGHLHVPLIDRVEGIVHLNPGSVTGSWGGYTLGGTPSFMELQLPSWRLKLYQLKGKELQVYEKVLTK</sequence>
<organism evidence="3 4">
    <name type="scientific">Ignicoccus islandicus DSM 13165</name>
    <dbReference type="NCBI Taxonomy" id="940295"/>
    <lineage>
        <taxon>Archaea</taxon>
        <taxon>Thermoproteota</taxon>
        <taxon>Thermoprotei</taxon>
        <taxon>Desulfurococcales</taxon>
        <taxon>Desulfurococcaceae</taxon>
        <taxon>Ignicoccus</taxon>
    </lineage>
</organism>
<dbReference type="KEGG" id="iis:EYM_02775"/>
<dbReference type="EMBL" id="CP006867">
    <property type="protein sequence ID" value="ALU11583.1"/>
    <property type="molecule type" value="Genomic_DNA"/>
</dbReference>
<dbReference type="Proteomes" id="UP000060778">
    <property type="component" value="Chromosome"/>
</dbReference>
<evidence type="ECO:0000313" key="4">
    <source>
        <dbReference type="Proteomes" id="UP000060778"/>
    </source>
</evidence>
<dbReference type="GeneID" id="30679949"/>
<dbReference type="Pfam" id="PF12850">
    <property type="entry name" value="Metallophos_2"/>
    <property type="match status" value="1"/>
</dbReference>
<comment type="cofactor">
    <cofactor evidence="1">
        <name>a divalent metal cation</name>
        <dbReference type="ChEBI" id="CHEBI:60240"/>
    </cofactor>
</comment>
<dbReference type="AlphaFoldDB" id="A0A0U3FMH9"/>
<keyword evidence="4" id="KW-1185">Reference proteome</keyword>
<dbReference type="PATRIC" id="fig|940295.4.peg.543"/>
<dbReference type="RefSeq" id="WP_075049553.1">
    <property type="nucleotide sequence ID" value="NZ_CP006867.1"/>
</dbReference>
<keyword evidence="1" id="KW-0479">Metal-binding</keyword>